<evidence type="ECO:0000259" key="2">
    <source>
        <dbReference type="PROSITE" id="PS50943"/>
    </source>
</evidence>
<accession>A0AAN6A540</accession>
<keyword evidence="1" id="KW-0238">DNA-binding</keyword>
<reference evidence="3" key="2">
    <citation type="submission" date="2021-06" db="EMBL/GenBank/DDBJ databases">
        <authorList>
            <consortium name="NCBI Pathogen Detection Project"/>
        </authorList>
    </citation>
    <scope>NUCLEOTIDE SEQUENCE</scope>
    <source>
        <strain evidence="3">HN1000</strain>
    </source>
</reference>
<organism evidence="3 4">
    <name type="scientific">Clostridioides difficile</name>
    <name type="common">Peptoclostridium difficile</name>
    <dbReference type="NCBI Taxonomy" id="1496"/>
    <lineage>
        <taxon>Bacteria</taxon>
        <taxon>Bacillati</taxon>
        <taxon>Bacillota</taxon>
        <taxon>Clostridia</taxon>
        <taxon>Peptostreptococcales</taxon>
        <taxon>Peptostreptococcaceae</taxon>
        <taxon>Clostridioides</taxon>
    </lineage>
</organism>
<protein>
    <submittedName>
        <fullName evidence="3">Helix-turn-helix transcriptional regulator</fullName>
    </submittedName>
</protein>
<dbReference type="SUPFAM" id="SSF47413">
    <property type="entry name" value="lambda repressor-like DNA-binding domains"/>
    <property type="match status" value="1"/>
</dbReference>
<dbReference type="AlphaFoldDB" id="A0AAN6A540"/>
<dbReference type="Gene3D" id="1.10.260.40">
    <property type="entry name" value="lambda repressor-like DNA-binding domains"/>
    <property type="match status" value="1"/>
</dbReference>
<evidence type="ECO:0000256" key="1">
    <source>
        <dbReference type="ARBA" id="ARBA00023125"/>
    </source>
</evidence>
<dbReference type="InterPro" id="IPR001387">
    <property type="entry name" value="Cro/C1-type_HTH"/>
</dbReference>
<evidence type="ECO:0000313" key="4">
    <source>
        <dbReference type="Proteomes" id="UP000878956"/>
    </source>
</evidence>
<evidence type="ECO:0000313" key="3">
    <source>
        <dbReference type="EMBL" id="HBH1541548.1"/>
    </source>
</evidence>
<dbReference type="RefSeq" id="WP_074105801.1">
    <property type="nucleotide sequence ID" value="NZ_BING01000018.1"/>
</dbReference>
<dbReference type="PANTHER" id="PTHR46558">
    <property type="entry name" value="TRACRIPTIONAL REGULATORY PROTEIN-RELATED-RELATED"/>
    <property type="match status" value="1"/>
</dbReference>
<dbReference type="GO" id="GO:0003677">
    <property type="term" value="F:DNA binding"/>
    <property type="evidence" value="ECO:0007669"/>
    <property type="project" value="UniProtKB-KW"/>
</dbReference>
<gene>
    <name evidence="3" type="ORF">KRM00_001009</name>
</gene>
<dbReference type="CDD" id="cd00093">
    <property type="entry name" value="HTH_XRE"/>
    <property type="match status" value="1"/>
</dbReference>
<feature type="domain" description="HTH cro/C1-type" evidence="2">
    <location>
        <begin position="4"/>
        <end position="58"/>
    </location>
</feature>
<dbReference type="Proteomes" id="UP000878956">
    <property type="component" value="Unassembled WGS sequence"/>
</dbReference>
<reference evidence="3" key="1">
    <citation type="journal article" date="2018" name="Genome Biol.">
        <title>SKESA: strategic k-mer extension for scrupulous assemblies.</title>
        <authorList>
            <person name="Souvorov A."/>
            <person name="Agarwala R."/>
            <person name="Lipman D.J."/>
        </authorList>
    </citation>
    <scope>NUCLEOTIDE SEQUENCE</scope>
    <source>
        <strain evidence="3">HN1000</strain>
    </source>
</reference>
<dbReference type="SMART" id="SM00530">
    <property type="entry name" value="HTH_XRE"/>
    <property type="match status" value="1"/>
</dbReference>
<dbReference type="PANTHER" id="PTHR46558:SF11">
    <property type="entry name" value="HTH-TYPE TRANSCRIPTIONAL REGULATOR XRE"/>
    <property type="match status" value="1"/>
</dbReference>
<dbReference type="PROSITE" id="PS50943">
    <property type="entry name" value="HTH_CROC1"/>
    <property type="match status" value="1"/>
</dbReference>
<dbReference type="EMBL" id="DAEPXK010000008">
    <property type="protein sequence ID" value="HBH1541548.1"/>
    <property type="molecule type" value="Genomic_DNA"/>
</dbReference>
<comment type="caution">
    <text evidence="3">The sequence shown here is derived from an EMBL/GenBank/DDBJ whole genome shotgun (WGS) entry which is preliminary data.</text>
</comment>
<proteinExistence type="predicted"/>
<name>A0AAN6A540_CLODI</name>
<dbReference type="InterPro" id="IPR010982">
    <property type="entry name" value="Lambda_DNA-bd_dom_sf"/>
</dbReference>
<dbReference type="Pfam" id="PF01381">
    <property type="entry name" value="HTH_3"/>
    <property type="match status" value="1"/>
</dbReference>
<sequence length="103" mass="12154">MNRLRELRKEKGMTAKQLADILKTTDSTVIRWEKSKQNISIDILKELSNIYNVSIDYILCLTDLKENIQLEEEEVKLLDNYRELDTKSKTIVQEQINTLKKLL</sequence>